<dbReference type="EMBL" id="QGGT01000001">
    <property type="protein sequence ID" value="PWK37466.1"/>
    <property type="molecule type" value="Genomic_DNA"/>
</dbReference>
<evidence type="ECO:0000256" key="5">
    <source>
        <dbReference type="PIRSR" id="PIRSR000350-3"/>
    </source>
</evidence>
<name>A0A316EYZ7_9BURK</name>
<dbReference type="PANTHER" id="PTHR43014">
    <property type="entry name" value="MERCURIC REDUCTASE"/>
    <property type="match status" value="1"/>
</dbReference>
<gene>
    <name evidence="9" type="ORF">C7419_1011348</name>
</gene>
<evidence type="ECO:0000256" key="1">
    <source>
        <dbReference type="ARBA" id="ARBA00007532"/>
    </source>
</evidence>
<keyword evidence="5" id="KW-0520">NAD</keyword>
<feature type="domain" description="FAD/NAD(P)-binding" evidence="8">
    <location>
        <begin position="8"/>
        <end position="324"/>
    </location>
</feature>
<organism evidence="9 10">
    <name type="scientific">Cupriavidus plantarum</name>
    <dbReference type="NCBI Taxonomy" id="942865"/>
    <lineage>
        <taxon>Bacteria</taxon>
        <taxon>Pseudomonadati</taxon>
        <taxon>Pseudomonadota</taxon>
        <taxon>Betaproteobacteria</taxon>
        <taxon>Burkholderiales</taxon>
        <taxon>Burkholderiaceae</taxon>
        <taxon>Cupriavidus</taxon>
    </lineage>
</organism>
<dbReference type="Gene3D" id="3.50.50.60">
    <property type="entry name" value="FAD/NAD(P)-binding domain"/>
    <property type="match status" value="2"/>
</dbReference>
<dbReference type="PRINTS" id="PR00411">
    <property type="entry name" value="PNDRDTASEI"/>
</dbReference>
<keyword evidence="10" id="KW-1185">Reference proteome</keyword>
<evidence type="ECO:0000259" key="7">
    <source>
        <dbReference type="Pfam" id="PF02852"/>
    </source>
</evidence>
<feature type="domain" description="Pyridine nucleotide-disulphide oxidoreductase dimerisation" evidence="7">
    <location>
        <begin position="350"/>
        <end position="451"/>
    </location>
</feature>
<dbReference type="GO" id="GO:0003955">
    <property type="term" value="F:NAD(P)H dehydrogenase (quinone) activity"/>
    <property type="evidence" value="ECO:0007669"/>
    <property type="project" value="TreeGrafter"/>
</dbReference>
<feature type="binding site" evidence="5">
    <location>
        <begin position="180"/>
        <end position="187"/>
    </location>
    <ligand>
        <name>NAD(+)</name>
        <dbReference type="ChEBI" id="CHEBI:57540"/>
    </ligand>
</feature>
<protein>
    <submittedName>
        <fullName evidence="9">Pyruvate/2-oxoglutarate dehydrogenase complex dihydrolipoamide dehydrogenase (E3) component</fullName>
    </submittedName>
</protein>
<feature type="active site" description="Proton acceptor" evidence="4">
    <location>
        <position position="444"/>
    </location>
</feature>
<comment type="caution">
    <text evidence="9">The sequence shown here is derived from an EMBL/GenBank/DDBJ whole genome shotgun (WGS) entry which is preliminary data.</text>
</comment>
<dbReference type="AlphaFoldDB" id="A0A316EYZ7"/>
<dbReference type="PANTHER" id="PTHR43014:SF2">
    <property type="entry name" value="MERCURIC REDUCTASE"/>
    <property type="match status" value="1"/>
</dbReference>
<dbReference type="RefSeq" id="WP_109581180.1">
    <property type="nucleotide sequence ID" value="NZ_JBEFLL010000033.1"/>
</dbReference>
<reference evidence="9 10" key="1">
    <citation type="submission" date="2018-05" db="EMBL/GenBank/DDBJ databases">
        <title>Genomic Encyclopedia of Type Strains, Phase IV (KMG-V): Genome sequencing to study the core and pangenomes of soil and plant-associated prokaryotes.</title>
        <authorList>
            <person name="Whitman W."/>
        </authorList>
    </citation>
    <scope>NUCLEOTIDE SEQUENCE [LARGE SCALE GENOMIC DNA]</scope>
    <source>
        <strain evidence="9 10">SLV-132</strain>
    </source>
</reference>
<accession>A0A316EYZ7</accession>
<dbReference type="GO" id="GO:0050660">
    <property type="term" value="F:flavin adenine dinucleotide binding"/>
    <property type="evidence" value="ECO:0007669"/>
    <property type="project" value="TreeGrafter"/>
</dbReference>
<evidence type="ECO:0000313" key="9">
    <source>
        <dbReference type="EMBL" id="PWK37466.1"/>
    </source>
</evidence>
<dbReference type="Pfam" id="PF07992">
    <property type="entry name" value="Pyr_redox_2"/>
    <property type="match status" value="1"/>
</dbReference>
<keyword evidence="5" id="KW-0547">Nucleotide-binding</keyword>
<dbReference type="NCBIfam" id="NF004992">
    <property type="entry name" value="PRK06370.1-4"/>
    <property type="match status" value="1"/>
</dbReference>
<dbReference type="InterPro" id="IPR023753">
    <property type="entry name" value="FAD/NAD-binding_dom"/>
</dbReference>
<evidence type="ECO:0000256" key="6">
    <source>
        <dbReference type="PIRSR" id="PIRSR000350-4"/>
    </source>
</evidence>
<comment type="similarity">
    <text evidence="1">Belongs to the class-I pyridine nucleotide-disulfide oxidoreductase family.</text>
</comment>
<evidence type="ECO:0000313" key="10">
    <source>
        <dbReference type="Proteomes" id="UP000245754"/>
    </source>
</evidence>
<comment type="cofactor">
    <cofactor evidence="5">
        <name>FAD</name>
        <dbReference type="ChEBI" id="CHEBI:57692"/>
    </cofactor>
    <text evidence="5">Binds 1 FAD per subunit.</text>
</comment>
<sequence>MTTPERFDAILIGTGQAAPALANRLSRAGMTVAVIERGDVGGTCVNVGCTPTKAMVASAYAARMTARAAEYGVMLDGKVRIDMAAVHARTQGIVMKSRNGVTRWIEGMRGAQLIRGHARFEDARTVRVGDRLLTADKIFLNVGGRALVPEAIRGLPGVPHLTNVEALALETVPRHLVVIGGSYIGLEFAQVFRRFGAEVTVVERGARLIAREDEEVSAQVRSILEAEGITIRTDANCITVRPHAEGVEVGVDCKSGEPAVVGSHVLVAVGRQPNTDDLGLDKAGIETDAHGYIVVDDGLKTNVEGVWALGDCNGRGAFTHTAYNDFEIVAANLLDGERRSVADRIPVYGLFIDPPLGRVGMTEAQARQAGHRVRIGKRLMTRVMRTVEKGESQGSMRVVVDADTDRILGAAILGVGGDEAVHSILSMMAADQPYTLLARTMAIHPTVAELIPTILGELGGTLLPTQ</sequence>
<keyword evidence="2" id="KW-0285">Flavoprotein</keyword>
<feature type="binding site" evidence="5">
    <location>
        <position position="203"/>
    </location>
    <ligand>
        <name>NAD(+)</name>
        <dbReference type="ChEBI" id="CHEBI:57540"/>
    </ligand>
</feature>
<dbReference type="InterPro" id="IPR004099">
    <property type="entry name" value="Pyr_nucl-diS_OxRdtase_dimer"/>
</dbReference>
<evidence type="ECO:0000259" key="8">
    <source>
        <dbReference type="Pfam" id="PF07992"/>
    </source>
</evidence>
<feature type="binding site" evidence="5">
    <location>
        <position position="311"/>
    </location>
    <ligand>
        <name>FAD</name>
        <dbReference type="ChEBI" id="CHEBI:57692"/>
    </ligand>
</feature>
<dbReference type="Pfam" id="PF02852">
    <property type="entry name" value="Pyr_redox_dim"/>
    <property type="match status" value="1"/>
</dbReference>
<dbReference type="InterPro" id="IPR016156">
    <property type="entry name" value="FAD/NAD-linked_Rdtase_dimer_sf"/>
</dbReference>
<evidence type="ECO:0000256" key="4">
    <source>
        <dbReference type="PIRSR" id="PIRSR000350-2"/>
    </source>
</evidence>
<evidence type="ECO:0000256" key="2">
    <source>
        <dbReference type="ARBA" id="ARBA00022630"/>
    </source>
</evidence>
<dbReference type="Proteomes" id="UP000245754">
    <property type="component" value="Unassembled WGS sequence"/>
</dbReference>
<dbReference type="PIRSF" id="PIRSF000350">
    <property type="entry name" value="Mercury_reductase_MerA"/>
    <property type="match status" value="1"/>
</dbReference>
<feature type="binding site" evidence="5">
    <location>
        <position position="270"/>
    </location>
    <ligand>
        <name>NAD(+)</name>
        <dbReference type="ChEBI" id="CHEBI:57540"/>
    </ligand>
</feature>
<dbReference type="SUPFAM" id="SSF55424">
    <property type="entry name" value="FAD/NAD-linked reductases, dimerisation (C-terminal) domain"/>
    <property type="match status" value="1"/>
</dbReference>
<dbReference type="Gene3D" id="3.30.390.30">
    <property type="match status" value="1"/>
</dbReference>
<dbReference type="InterPro" id="IPR036188">
    <property type="entry name" value="FAD/NAD-bd_sf"/>
</dbReference>
<dbReference type="PRINTS" id="PR00368">
    <property type="entry name" value="FADPNR"/>
</dbReference>
<dbReference type="SUPFAM" id="SSF51905">
    <property type="entry name" value="FAD/NAD(P)-binding domain"/>
    <property type="match status" value="1"/>
</dbReference>
<feature type="disulfide bond" description="Redox-active" evidence="6">
    <location>
        <begin position="44"/>
        <end position="49"/>
    </location>
</feature>
<proteinExistence type="inferred from homology"/>
<feature type="binding site" evidence="5">
    <location>
        <position position="53"/>
    </location>
    <ligand>
        <name>FAD</name>
        <dbReference type="ChEBI" id="CHEBI:57692"/>
    </ligand>
</feature>
<keyword evidence="9" id="KW-0670">Pyruvate</keyword>
<evidence type="ECO:0000256" key="3">
    <source>
        <dbReference type="ARBA" id="ARBA00022827"/>
    </source>
</evidence>
<dbReference type="InterPro" id="IPR001100">
    <property type="entry name" value="Pyr_nuc-diS_OxRdtase"/>
</dbReference>
<keyword evidence="3 5" id="KW-0274">FAD</keyword>